<proteinExistence type="predicted"/>
<protein>
    <submittedName>
        <fullName evidence="1">Uncharacterized protein</fullName>
    </submittedName>
</protein>
<name>A0A319CS50_9EURO</name>
<keyword evidence="2" id="KW-1185">Reference proteome</keyword>
<evidence type="ECO:0000313" key="2">
    <source>
        <dbReference type="Proteomes" id="UP000247810"/>
    </source>
</evidence>
<organism evidence="1 2">
    <name type="scientific">Aspergillus ellipticus CBS 707.79</name>
    <dbReference type="NCBI Taxonomy" id="1448320"/>
    <lineage>
        <taxon>Eukaryota</taxon>
        <taxon>Fungi</taxon>
        <taxon>Dikarya</taxon>
        <taxon>Ascomycota</taxon>
        <taxon>Pezizomycotina</taxon>
        <taxon>Eurotiomycetes</taxon>
        <taxon>Eurotiomycetidae</taxon>
        <taxon>Eurotiales</taxon>
        <taxon>Aspergillaceae</taxon>
        <taxon>Aspergillus</taxon>
        <taxon>Aspergillus subgen. Circumdati</taxon>
    </lineage>
</organism>
<accession>A0A319CS50</accession>
<dbReference type="Proteomes" id="UP000247810">
    <property type="component" value="Unassembled WGS sequence"/>
</dbReference>
<gene>
    <name evidence="1" type="ORF">BO71DRAFT_436039</name>
</gene>
<dbReference type="VEuPathDB" id="FungiDB:BO71DRAFT_436039"/>
<sequence length="195" mass="22157">MDRGEEMDMMPQEPKAVSFGIRHEPTKILIVRNLLPGTSYEAISEYLETTSHLKASNMQKQVTEELDTPAEATVGAHRRLAADPAMEMEGELDEIHIHERYDTINNNRRLYSCYSRRHITCLYPIAMLLQQLGSQTGSTGSQFGFQSTLSGFYTKYAPNPHVPTLFIPYRPRCLLWPVSQYQTLLHPINSPVTAT</sequence>
<reference evidence="1 2" key="1">
    <citation type="submission" date="2018-02" db="EMBL/GenBank/DDBJ databases">
        <title>The genomes of Aspergillus section Nigri reveals drivers in fungal speciation.</title>
        <authorList>
            <consortium name="DOE Joint Genome Institute"/>
            <person name="Vesth T.C."/>
            <person name="Nybo J."/>
            <person name="Theobald S."/>
            <person name="Brandl J."/>
            <person name="Frisvad J.C."/>
            <person name="Nielsen K.F."/>
            <person name="Lyhne E.K."/>
            <person name="Kogle M.E."/>
            <person name="Kuo A."/>
            <person name="Riley R."/>
            <person name="Clum A."/>
            <person name="Nolan M."/>
            <person name="Lipzen A."/>
            <person name="Salamov A."/>
            <person name="Henrissat B."/>
            <person name="Wiebenga A."/>
            <person name="De vries R.P."/>
            <person name="Grigoriev I.V."/>
            <person name="Mortensen U.H."/>
            <person name="Andersen M.R."/>
            <person name="Baker S.E."/>
        </authorList>
    </citation>
    <scope>NUCLEOTIDE SEQUENCE [LARGE SCALE GENOMIC DNA]</scope>
    <source>
        <strain evidence="1 2">CBS 707.79</strain>
    </source>
</reference>
<dbReference type="EMBL" id="KZ826122">
    <property type="protein sequence ID" value="PYH88136.1"/>
    <property type="molecule type" value="Genomic_DNA"/>
</dbReference>
<evidence type="ECO:0000313" key="1">
    <source>
        <dbReference type="EMBL" id="PYH88136.1"/>
    </source>
</evidence>
<dbReference type="AlphaFoldDB" id="A0A319CS50"/>